<name>A0ABT2CWS3_9BURK</name>
<evidence type="ECO:0000259" key="1">
    <source>
        <dbReference type="PROSITE" id="PS50987"/>
    </source>
</evidence>
<dbReference type="EMBL" id="JANUGU010000002">
    <property type="protein sequence ID" value="MCS0658426.1"/>
    <property type="molecule type" value="Genomic_DNA"/>
</dbReference>
<organism evidence="2 3">
    <name type="scientific">Massilia terrae</name>
    <dbReference type="NCBI Taxonomy" id="1811224"/>
    <lineage>
        <taxon>Bacteria</taxon>
        <taxon>Pseudomonadati</taxon>
        <taxon>Pseudomonadota</taxon>
        <taxon>Betaproteobacteria</taxon>
        <taxon>Burkholderiales</taxon>
        <taxon>Oxalobacteraceae</taxon>
        <taxon>Telluria group</taxon>
        <taxon>Massilia</taxon>
    </lineage>
</organism>
<dbReference type="RefSeq" id="WP_258811608.1">
    <property type="nucleotide sequence ID" value="NZ_JANUGU010000002.1"/>
</dbReference>
<dbReference type="PRINTS" id="PR00778">
    <property type="entry name" value="HTHARSR"/>
</dbReference>
<accession>A0ABT2CWS3</accession>
<sequence length="116" mass="12891">MLNHQDPLDLAFQALADGTRRTMLERLAAGPVSVSALAQPLQMSLPAVMQHLSVLEHAGLVRSEKMGRVRTCRIEPAGLSLAEQWINARRAEWEDRFDRLGDFLNNLNDQGEGNGK</sequence>
<dbReference type="Pfam" id="PF12840">
    <property type="entry name" value="HTH_20"/>
    <property type="match status" value="1"/>
</dbReference>
<dbReference type="InterPro" id="IPR011991">
    <property type="entry name" value="ArsR-like_HTH"/>
</dbReference>
<dbReference type="Proteomes" id="UP001204621">
    <property type="component" value="Unassembled WGS sequence"/>
</dbReference>
<protein>
    <submittedName>
        <fullName evidence="2">Metalloregulator ArsR/SmtB family transcription factor</fullName>
    </submittedName>
</protein>
<dbReference type="InterPro" id="IPR001845">
    <property type="entry name" value="HTH_ArsR_DNA-bd_dom"/>
</dbReference>
<gene>
    <name evidence="2" type="ORF">NX778_10155</name>
</gene>
<keyword evidence="3" id="KW-1185">Reference proteome</keyword>
<dbReference type="CDD" id="cd00090">
    <property type="entry name" value="HTH_ARSR"/>
    <property type="match status" value="1"/>
</dbReference>
<dbReference type="PANTHER" id="PTHR38600">
    <property type="entry name" value="TRANSCRIPTIONAL REGULATORY PROTEIN"/>
    <property type="match status" value="1"/>
</dbReference>
<dbReference type="SUPFAM" id="SSF46785">
    <property type="entry name" value="Winged helix' DNA-binding domain"/>
    <property type="match status" value="1"/>
</dbReference>
<dbReference type="Gene3D" id="1.10.10.10">
    <property type="entry name" value="Winged helix-like DNA-binding domain superfamily/Winged helix DNA-binding domain"/>
    <property type="match status" value="1"/>
</dbReference>
<dbReference type="PROSITE" id="PS50987">
    <property type="entry name" value="HTH_ARSR_2"/>
    <property type="match status" value="1"/>
</dbReference>
<dbReference type="InterPro" id="IPR036390">
    <property type="entry name" value="WH_DNA-bd_sf"/>
</dbReference>
<evidence type="ECO:0000313" key="2">
    <source>
        <dbReference type="EMBL" id="MCS0658426.1"/>
    </source>
</evidence>
<feature type="domain" description="HTH arsR-type" evidence="1">
    <location>
        <begin position="1"/>
        <end position="94"/>
    </location>
</feature>
<dbReference type="InterPro" id="IPR036388">
    <property type="entry name" value="WH-like_DNA-bd_sf"/>
</dbReference>
<evidence type="ECO:0000313" key="3">
    <source>
        <dbReference type="Proteomes" id="UP001204621"/>
    </source>
</evidence>
<dbReference type="NCBIfam" id="NF033788">
    <property type="entry name" value="HTH_metalloreg"/>
    <property type="match status" value="1"/>
</dbReference>
<dbReference type="SMART" id="SM00418">
    <property type="entry name" value="HTH_ARSR"/>
    <property type="match status" value="1"/>
</dbReference>
<reference evidence="2 3" key="1">
    <citation type="submission" date="2022-08" db="EMBL/GenBank/DDBJ databases">
        <title>Reclassification of Massilia species as members of the genera Telluria, Duganella, Pseudoduganella, Mokoshia gen. nov. and Zemynaea gen. nov. using orthogonal and non-orthogonal genome-based approaches.</title>
        <authorList>
            <person name="Bowman J.P."/>
        </authorList>
    </citation>
    <scope>NUCLEOTIDE SEQUENCE [LARGE SCALE GENOMIC DNA]</scope>
    <source>
        <strain evidence="2 3">JCM 31606</strain>
    </source>
</reference>
<proteinExistence type="predicted"/>
<comment type="caution">
    <text evidence="2">The sequence shown here is derived from an EMBL/GenBank/DDBJ whole genome shotgun (WGS) entry which is preliminary data.</text>
</comment>
<dbReference type="PANTHER" id="PTHR38600:SF2">
    <property type="entry name" value="SLL0088 PROTEIN"/>
    <property type="match status" value="1"/>
</dbReference>